<keyword evidence="1" id="KW-0472">Membrane</keyword>
<protein>
    <recommendedName>
        <fullName evidence="4">SMODS and SLOG-associating 2TM effector domain-containing protein</fullName>
    </recommendedName>
</protein>
<dbReference type="Proteomes" id="UP000094056">
    <property type="component" value="Unassembled WGS sequence"/>
</dbReference>
<dbReference type="EMBL" id="MAYW01000047">
    <property type="protein sequence ID" value="ODS32828.1"/>
    <property type="molecule type" value="Genomic_DNA"/>
</dbReference>
<proteinExistence type="predicted"/>
<reference evidence="2 3" key="1">
    <citation type="submission" date="2016-07" db="EMBL/GenBank/DDBJ databases">
        <title>Draft genome of Scalindua rubra, obtained from a brine-seawater interface in the Red Sea, sheds light on salt adaptation in anammox bacteria.</title>
        <authorList>
            <person name="Speth D.R."/>
            <person name="Lagkouvardos I."/>
            <person name="Wang Y."/>
            <person name="Qian P.-Y."/>
            <person name="Dutilh B.E."/>
            <person name="Jetten M.S."/>
        </authorList>
    </citation>
    <scope>NUCLEOTIDE SEQUENCE [LARGE SCALE GENOMIC DNA]</scope>
    <source>
        <strain evidence="2">BSI-1</strain>
    </source>
</reference>
<evidence type="ECO:0008006" key="4">
    <source>
        <dbReference type="Google" id="ProtNLM"/>
    </source>
</evidence>
<name>A0A1E3XB47_9BACT</name>
<gene>
    <name evidence="2" type="ORF">SCARUB_02034</name>
</gene>
<feature type="transmembrane region" description="Helical" evidence="1">
    <location>
        <begin position="34"/>
        <end position="50"/>
    </location>
</feature>
<evidence type="ECO:0000256" key="1">
    <source>
        <dbReference type="SAM" id="Phobius"/>
    </source>
</evidence>
<evidence type="ECO:0000313" key="3">
    <source>
        <dbReference type="Proteomes" id="UP000094056"/>
    </source>
</evidence>
<comment type="caution">
    <text evidence="2">The sequence shown here is derived from an EMBL/GenBank/DDBJ whole genome shotgun (WGS) entry which is preliminary data.</text>
</comment>
<evidence type="ECO:0000313" key="2">
    <source>
        <dbReference type="EMBL" id="ODS32828.1"/>
    </source>
</evidence>
<sequence>MLEKQSDSILNVYLKEYDAIRNEINLRLKEKDTIVRYTILLVSAIILGIWKTQDNFNHTFLMLVLLLIIPFISILLTFVHNWHDEMIIVLGSYIEKEIKPKINSFFEKTDLLGWESFLLEFRNKYMDGDTSLLSKDYFL</sequence>
<accession>A0A1E3XB47</accession>
<dbReference type="AlphaFoldDB" id="A0A1E3XB47"/>
<organism evidence="2 3">
    <name type="scientific">Candidatus Scalindua rubra</name>
    <dbReference type="NCBI Taxonomy" id="1872076"/>
    <lineage>
        <taxon>Bacteria</taxon>
        <taxon>Pseudomonadati</taxon>
        <taxon>Planctomycetota</taxon>
        <taxon>Candidatus Brocadiia</taxon>
        <taxon>Candidatus Brocadiales</taxon>
        <taxon>Candidatus Scalinduaceae</taxon>
        <taxon>Candidatus Scalindua</taxon>
    </lineage>
</organism>
<feature type="transmembrane region" description="Helical" evidence="1">
    <location>
        <begin position="56"/>
        <end position="79"/>
    </location>
</feature>
<keyword evidence="1" id="KW-1133">Transmembrane helix</keyword>
<keyword evidence="1" id="KW-0812">Transmembrane</keyword>